<dbReference type="Proteomes" id="UP000219374">
    <property type="component" value="Unassembled WGS sequence"/>
</dbReference>
<accession>A0A286CWM8</accession>
<dbReference type="AlphaFoldDB" id="A0A286CWM8"/>
<dbReference type="RefSeq" id="WP_141400677.1">
    <property type="nucleotide sequence ID" value="NZ_OCND01000001.1"/>
</dbReference>
<gene>
    <name evidence="3" type="ORF">SAMN06296416_101330</name>
</gene>
<name>A0A286CWM8_9GAMM</name>
<dbReference type="SUPFAM" id="SSF48452">
    <property type="entry name" value="TPR-like"/>
    <property type="match status" value="2"/>
</dbReference>
<organism evidence="3 4">
    <name type="scientific">Pseudoxanthomonas wuyuanensis</name>
    <dbReference type="NCBI Taxonomy" id="1073196"/>
    <lineage>
        <taxon>Bacteria</taxon>
        <taxon>Pseudomonadati</taxon>
        <taxon>Pseudomonadota</taxon>
        <taxon>Gammaproteobacteria</taxon>
        <taxon>Lysobacterales</taxon>
        <taxon>Lysobacteraceae</taxon>
        <taxon>Pseudoxanthomonas</taxon>
    </lineage>
</organism>
<proteinExistence type="predicted"/>
<feature type="chain" id="PRO_5012086515" evidence="2">
    <location>
        <begin position="24"/>
        <end position="528"/>
    </location>
</feature>
<reference evidence="3 4" key="1">
    <citation type="submission" date="2017-09" db="EMBL/GenBank/DDBJ databases">
        <authorList>
            <person name="Ehlers B."/>
            <person name="Leendertz F.H."/>
        </authorList>
    </citation>
    <scope>NUCLEOTIDE SEQUENCE [LARGE SCALE GENOMIC DNA]</scope>
    <source>
        <strain evidence="3 4">CGMCC 1.10978</strain>
    </source>
</reference>
<sequence>MKERMRRGCAMVVLGLLALPAFAQQLGHVPAHVAPKPPEALAAYFAQVRQAEQITDPEKRCLAYPDLPGNQWPAGAAEWRCLMLRAPVLPLEEIEARLATPDGAAWLEQRLEALLEANYNDPRERDRLFPVFNLFDSSERAGNIATLWLRQMPQSPFALTAMGKHRAAQGWDARGGAYISKTSEAQLKRMSQLFAGAAPLLAEALEREPRLTPACLALAGIGRQSSDALQQQALAQCLSADPASYDVVWEWMTAAMPKWGGSLRAMNQVGAHVLQHGPENPKLYSLLAEPPGYEAAQMDTYAEGREGFVAASRAGPGARMMTSAGRAYWAKDDSWTALVYFSQALRFWPRSQEVGRLRGVVLQQLGDYAWALEDLLPTVAADSEDMNTDADMDIRMDAQYAIGHALLSLNRIEESRPYFLRARQHPAHELNALENYCFTYVYTAEAAGTQQARDCTAELVKRRPSHAMSWFWRYQALVAARDERWVEAAGQFVLHADPNDSWQQSVKKEMLAGGVQPARSVGEKQAKP</sequence>
<feature type="region of interest" description="Disordered" evidence="1">
    <location>
        <begin position="509"/>
        <end position="528"/>
    </location>
</feature>
<evidence type="ECO:0000313" key="3">
    <source>
        <dbReference type="EMBL" id="SOD50832.1"/>
    </source>
</evidence>
<evidence type="ECO:0000313" key="4">
    <source>
        <dbReference type="Proteomes" id="UP000219374"/>
    </source>
</evidence>
<keyword evidence="2" id="KW-0732">Signal</keyword>
<dbReference type="OrthoDB" id="6020252at2"/>
<protein>
    <submittedName>
        <fullName evidence="3">Uncharacterized protein</fullName>
    </submittedName>
</protein>
<dbReference type="InterPro" id="IPR011990">
    <property type="entry name" value="TPR-like_helical_dom_sf"/>
</dbReference>
<keyword evidence="4" id="KW-1185">Reference proteome</keyword>
<dbReference type="Gene3D" id="1.25.40.10">
    <property type="entry name" value="Tetratricopeptide repeat domain"/>
    <property type="match status" value="1"/>
</dbReference>
<dbReference type="EMBL" id="OCND01000001">
    <property type="protein sequence ID" value="SOD50832.1"/>
    <property type="molecule type" value="Genomic_DNA"/>
</dbReference>
<evidence type="ECO:0000256" key="2">
    <source>
        <dbReference type="SAM" id="SignalP"/>
    </source>
</evidence>
<evidence type="ECO:0000256" key="1">
    <source>
        <dbReference type="SAM" id="MobiDB-lite"/>
    </source>
</evidence>
<feature type="signal peptide" evidence="2">
    <location>
        <begin position="1"/>
        <end position="23"/>
    </location>
</feature>